<organism evidence="2 3">
    <name type="scientific">Methanothrix thermoacetophila (strain DSM 6194 / JCM 14653 / NBRC 101360 / PT)</name>
    <name type="common">Methanosaeta thermophila</name>
    <dbReference type="NCBI Taxonomy" id="349307"/>
    <lineage>
        <taxon>Archaea</taxon>
        <taxon>Methanobacteriati</taxon>
        <taxon>Methanobacteriota</taxon>
        <taxon>Stenosarchaea group</taxon>
        <taxon>Methanomicrobia</taxon>
        <taxon>Methanotrichales</taxon>
        <taxon>Methanotrichaceae</taxon>
        <taxon>Methanothrix</taxon>
    </lineage>
</organism>
<dbReference type="Proteomes" id="UP000000674">
    <property type="component" value="Chromosome"/>
</dbReference>
<dbReference type="GO" id="GO:0035312">
    <property type="term" value="F:5'-3' DNA exonuclease activity"/>
    <property type="evidence" value="ECO:0007669"/>
    <property type="project" value="TreeGrafter"/>
</dbReference>
<dbReference type="SUPFAM" id="SSF89550">
    <property type="entry name" value="PHP domain-like"/>
    <property type="match status" value="1"/>
</dbReference>
<dbReference type="KEGG" id="mtp:Mthe_0789"/>
<dbReference type="NCBIfam" id="NF038032">
    <property type="entry name" value="CehA_McbA_metalo"/>
    <property type="match status" value="1"/>
</dbReference>
<dbReference type="EMBL" id="CP000477">
    <property type="protein sequence ID" value="ABK14578.1"/>
    <property type="molecule type" value="Genomic_DNA"/>
</dbReference>
<dbReference type="GeneID" id="4461976"/>
<dbReference type="InterPro" id="IPR052018">
    <property type="entry name" value="PHP_domain"/>
</dbReference>
<evidence type="ECO:0000313" key="3">
    <source>
        <dbReference type="Proteomes" id="UP000000674"/>
    </source>
</evidence>
<protein>
    <submittedName>
        <fullName evidence="2">PHP C-terminal domain protein</fullName>
    </submittedName>
</protein>
<feature type="domain" description="Polymerase/histidinol phosphatase N-terminal" evidence="1">
    <location>
        <begin position="3"/>
        <end position="70"/>
    </location>
</feature>
<dbReference type="SMART" id="SM00481">
    <property type="entry name" value="POLIIIAc"/>
    <property type="match status" value="1"/>
</dbReference>
<dbReference type="InterPro" id="IPR003141">
    <property type="entry name" value="Pol/His_phosphatase_N"/>
</dbReference>
<name>A0B7A4_METTP</name>
<dbReference type="PANTHER" id="PTHR42924:SF3">
    <property type="entry name" value="POLYMERASE_HISTIDINOL PHOSPHATASE N-TERMINAL DOMAIN-CONTAINING PROTEIN"/>
    <property type="match status" value="1"/>
</dbReference>
<proteinExistence type="predicted"/>
<reference evidence="2 3" key="1">
    <citation type="submission" date="2006-10" db="EMBL/GenBank/DDBJ databases">
        <title>Complete sequence of Methanosaeta thermophila PT.</title>
        <authorList>
            <consortium name="US DOE Joint Genome Institute"/>
            <person name="Copeland A."/>
            <person name="Lucas S."/>
            <person name="Lapidus A."/>
            <person name="Barry K."/>
            <person name="Detter J.C."/>
            <person name="Glavina del Rio T."/>
            <person name="Hammon N."/>
            <person name="Israni S."/>
            <person name="Pitluck S."/>
            <person name="Chain P."/>
            <person name="Malfatti S."/>
            <person name="Shin M."/>
            <person name="Vergez L."/>
            <person name="Schmutz J."/>
            <person name="Larimer F."/>
            <person name="Land M."/>
            <person name="Hauser L."/>
            <person name="Kyrpides N."/>
            <person name="Kim E."/>
            <person name="Smith K.S."/>
            <person name="Ingram-Smith C."/>
            <person name="Richardson P."/>
        </authorList>
    </citation>
    <scope>NUCLEOTIDE SEQUENCE [LARGE SCALE GENOMIC DNA]</scope>
    <source>
        <strain evidence="3">DSM 6194 / JCM 14653 / NBRC 101360 / PT</strain>
    </source>
</reference>
<dbReference type="STRING" id="349307.Mthe_0789"/>
<evidence type="ECO:0000313" key="2">
    <source>
        <dbReference type="EMBL" id="ABK14578.1"/>
    </source>
</evidence>
<dbReference type="Pfam" id="PF02811">
    <property type="entry name" value="PHP"/>
    <property type="match status" value="1"/>
</dbReference>
<dbReference type="HOGENOM" id="CLU_072983_3_0_2"/>
<dbReference type="Pfam" id="PF13263">
    <property type="entry name" value="PHP_C"/>
    <property type="match status" value="1"/>
</dbReference>
<dbReference type="AlphaFoldDB" id="A0B7A4"/>
<dbReference type="InterPro" id="IPR004013">
    <property type="entry name" value="PHP_dom"/>
</dbReference>
<dbReference type="InterPro" id="IPR016195">
    <property type="entry name" value="Pol/histidinol_Pase-like"/>
</dbReference>
<dbReference type="GO" id="GO:0004534">
    <property type="term" value="F:5'-3' RNA exonuclease activity"/>
    <property type="evidence" value="ECO:0007669"/>
    <property type="project" value="TreeGrafter"/>
</dbReference>
<keyword evidence="3" id="KW-1185">Reference proteome</keyword>
<dbReference type="PANTHER" id="PTHR42924">
    <property type="entry name" value="EXONUCLEASE"/>
    <property type="match status" value="1"/>
</dbReference>
<dbReference type="CDD" id="cd07432">
    <property type="entry name" value="PHP_HisPPase"/>
    <property type="match status" value="1"/>
</dbReference>
<evidence type="ECO:0000259" key="1">
    <source>
        <dbReference type="SMART" id="SM00481"/>
    </source>
</evidence>
<dbReference type="RefSeq" id="WP_011695974.1">
    <property type="nucleotide sequence ID" value="NC_008553.1"/>
</dbReference>
<gene>
    <name evidence="2" type="ordered locus">Mthe_0789</name>
</gene>
<accession>A0B7A4</accession>
<dbReference type="OrthoDB" id="50465at2157"/>
<dbReference type="Gene3D" id="3.20.20.140">
    <property type="entry name" value="Metal-dependent hydrolases"/>
    <property type="match status" value="1"/>
</dbReference>
<sequence>MRFDLHIHSKYSDGGASVEEIVRVARRKGLGGIAVTDHNTLDGSMAALRICRSRYKEMIIIRGAEIDTSEGHLIVLGVDEMPEKGLTPEETIEEAHDLGGIAVLPHPYHLFRHSIGRIPPVDAVEVCNSKYILGLSNLRAMLEARRRRIPMVAGSDAHVAETVGLGVTILNAASEDDVLDEIRKNRTRIDCCRTPFDVVAKRLAKKIYRKLRHQRV</sequence>